<dbReference type="Gene3D" id="3.40.50.150">
    <property type="entry name" value="Vaccinia Virus protein VP39"/>
    <property type="match status" value="1"/>
</dbReference>
<accession>A0AAW9QFB9</accession>
<organism evidence="2 3">
    <name type="scientific">Pannus brasiliensis CCIBt3594</name>
    <dbReference type="NCBI Taxonomy" id="1427578"/>
    <lineage>
        <taxon>Bacteria</taxon>
        <taxon>Bacillati</taxon>
        <taxon>Cyanobacteriota</taxon>
        <taxon>Cyanophyceae</taxon>
        <taxon>Oscillatoriophycideae</taxon>
        <taxon>Chroococcales</taxon>
        <taxon>Microcystaceae</taxon>
        <taxon>Pannus</taxon>
    </lineage>
</organism>
<keyword evidence="1" id="KW-0812">Transmembrane</keyword>
<sequence length="94" mass="11177">MMTDHNPEDTSLGIYFFQLFEPFGGAGTTYLVAELKKRHWIGIEIGAVEDILERFQKIDREREYLTRIRENIIVYSRKKRYEKESDEDYGQAIP</sequence>
<dbReference type="AlphaFoldDB" id="A0AAW9QFB9"/>
<name>A0AAW9QFB9_9CHRO</name>
<evidence type="ECO:0000313" key="3">
    <source>
        <dbReference type="Proteomes" id="UP001328733"/>
    </source>
</evidence>
<gene>
    <name evidence="2" type="ORF">V0288_04930</name>
</gene>
<protein>
    <recommendedName>
        <fullName evidence="4">DNA methylase N-4/N-6 domain-containing protein</fullName>
    </recommendedName>
</protein>
<dbReference type="EMBL" id="JBAFSM010000006">
    <property type="protein sequence ID" value="MEG3436455.1"/>
    <property type="molecule type" value="Genomic_DNA"/>
</dbReference>
<reference evidence="2 3" key="1">
    <citation type="submission" date="2024-01" db="EMBL/GenBank/DDBJ databases">
        <title>Genomic insights into the taxonomy and metabolism of the cyanobacterium Pannus brasiliensis CCIBt3594.</title>
        <authorList>
            <person name="Machado M."/>
            <person name="Botero N.B."/>
            <person name="Andreote A.P.D."/>
            <person name="Feitosa A.M.T."/>
            <person name="Popin R."/>
            <person name="Sivonen K."/>
            <person name="Fiore M.F."/>
        </authorList>
    </citation>
    <scope>NUCLEOTIDE SEQUENCE [LARGE SCALE GENOMIC DNA]</scope>
    <source>
        <strain evidence="2 3">CCIBt3594</strain>
    </source>
</reference>
<keyword evidence="3" id="KW-1185">Reference proteome</keyword>
<dbReference type="SUPFAM" id="SSF53335">
    <property type="entry name" value="S-adenosyl-L-methionine-dependent methyltransferases"/>
    <property type="match status" value="1"/>
</dbReference>
<dbReference type="InterPro" id="IPR029063">
    <property type="entry name" value="SAM-dependent_MTases_sf"/>
</dbReference>
<keyword evidence="1" id="KW-1133">Transmembrane helix</keyword>
<dbReference type="Proteomes" id="UP001328733">
    <property type="component" value="Unassembled WGS sequence"/>
</dbReference>
<evidence type="ECO:0000256" key="1">
    <source>
        <dbReference type="SAM" id="Phobius"/>
    </source>
</evidence>
<feature type="transmembrane region" description="Helical" evidence="1">
    <location>
        <begin position="12"/>
        <end position="33"/>
    </location>
</feature>
<evidence type="ECO:0008006" key="4">
    <source>
        <dbReference type="Google" id="ProtNLM"/>
    </source>
</evidence>
<proteinExistence type="predicted"/>
<evidence type="ECO:0000313" key="2">
    <source>
        <dbReference type="EMBL" id="MEG3436455.1"/>
    </source>
</evidence>
<dbReference type="RefSeq" id="WP_332863911.1">
    <property type="nucleotide sequence ID" value="NZ_JBAFSM010000006.1"/>
</dbReference>
<comment type="caution">
    <text evidence="2">The sequence shown here is derived from an EMBL/GenBank/DDBJ whole genome shotgun (WGS) entry which is preliminary data.</text>
</comment>
<keyword evidence="1" id="KW-0472">Membrane</keyword>